<name>A0A0D7CCR1_9ACTN</name>
<feature type="region of interest" description="Disordered" evidence="1">
    <location>
        <begin position="155"/>
        <end position="235"/>
    </location>
</feature>
<dbReference type="Pfam" id="PF06013">
    <property type="entry name" value="WXG100"/>
    <property type="match status" value="1"/>
</dbReference>
<dbReference type="EMBL" id="JRKI01000061">
    <property type="protein sequence ID" value="KIZ13806.1"/>
    <property type="molecule type" value="Genomic_DNA"/>
</dbReference>
<proteinExistence type="predicted"/>
<dbReference type="Proteomes" id="UP000032458">
    <property type="component" value="Unassembled WGS sequence"/>
</dbReference>
<dbReference type="SUPFAM" id="SSF140453">
    <property type="entry name" value="EsxAB dimer-like"/>
    <property type="match status" value="1"/>
</dbReference>
<evidence type="ECO:0000313" key="2">
    <source>
        <dbReference type="EMBL" id="KIZ13806.1"/>
    </source>
</evidence>
<dbReference type="PATRIC" id="fig|1240678.4.peg.6882"/>
<keyword evidence="3" id="KW-1185">Reference proteome</keyword>
<comment type="caution">
    <text evidence="2">The sequence shown here is derived from an EMBL/GenBank/DDBJ whole genome shotgun (WGS) entry which is preliminary data.</text>
</comment>
<dbReference type="InterPro" id="IPR010310">
    <property type="entry name" value="T7SS_ESAT-6-like"/>
</dbReference>
<evidence type="ECO:0000313" key="3">
    <source>
        <dbReference type="Proteomes" id="UP000032458"/>
    </source>
</evidence>
<feature type="compositionally biased region" description="Basic and acidic residues" evidence="1">
    <location>
        <begin position="86"/>
        <end position="97"/>
    </location>
</feature>
<dbReference type="RefSeq" id="WP_078970322.1">
    <property type="nucleotide sequence ID" value="NZ_JRKI01000061.1"/>
</dbReference>
<accession>A0A0D7CCR1</accession>
<reference evidence="2 3" key="1">
    <citation type="submission" date="2014-09" db="EMBL/GenBank/DDBJ databases">
        <title>Draft genome sequence of Streptomyces natalensis ATCC 27448, producer of the antifungal pimaricin.</title>
        <authorList>
            <person name="Mendes M.V."/>
            <person name="Beites T."/>
            <person name="Pires S."/>
            <person name="Santos C.L."/>
            <person name="Moradas-Ferreira P."/>
        </authorList>
    </citation>
    <scope>NUCLEOTIDE SEQUENCE [LARGE SCALE GENOMIC DNA]</scope>
    <source>
        <strain evidence="2 3">ATCC 27448</strain>
    </source>
</reference>
<dbReference type="AlphaFoldDB" id="A0A0D7CCR1"/>
<feature type="compositionally biased region" description="Low complexity" evidence="1">
    <location>
        <begin position="98"/>
        <end position="112"/>
    </location>
</feature>
<dbReference type="Gene3D" id="1.10.287.1060">
    <property type="entry name" value="ESAT-6-like"/>
    <property type="match status" value="1"/>
</dbReference>
<feature type="region of interest" description="Disordered" evidence="1">
    <location>
        <begin position="80"/>
        <end position="112"/>
    </location>
</feature>
<gene>
    <name evidence="2" type="ORF">SNA_32195</name>
</gene>
<evidence type="ECO:0000256" key="1">
    <source>
        <dbReference type="SAM" id="MobiDB-lite"/>
    </source>
</evidence>
<dbReference type="InterPro" id="IPR036689">
    <property type="entry name" value="ESAT-6-like_sf"/>
</dbReference>
<protein>
    <submittedName>
        <fullName evidence="2">Uncharacterized protein</fullName>
    </submittedName>
</protein>
<sequence length="235" mass="23817">MSERRRNPEALHEAAAGWREMGKHLDGMVRDLDRHVGAAAAANWHGPAGEGFAAEWHGLRRSVDDSLPAFELAAADLDNAASQQDGHPDEHKDDQDHAAPQNAGGAQSSSGNGSTTYGFMAFGQLANGLGSAFSKRGGKGGGGQRQGPVVTHQWETSAAAHGSDPFGGAKDGEAKTRGGEGLAKGVRSEPGVPEAAPAPAPAPAAAPASAKQSKDQPAKGPAATTPDTGRHGAFG</sequence>
<organism evidence="2 3">
    <name type="scientific">Streptomyces natalensis ATCC 27448</name>
    <dbReference type="NCBI Taxonomy" id="1240678"/>
    <lineage>
        <taxon>Bacteria</taxon>
        <taxon>Bacillati</taxon>
        <taxon>Actinomycetota</taxon>
        <taxon>Actinomycetes</taxon>
        <taxon>Kitasatosporales</taxon>
        <taxon>Streptomycetaceae</taxon>
        <taxon>Streptomyces</taxon>
    </lineage>
</organism>